<dbReference type="AlphaFoldDB" id="A0AAV1I3G7"/>
<evidence type="ECO:0000256" key="2">
    <source>
        <dbReference type="ARBA" id="ARBA00022670"/>
    </source>
</evidence>
<evidence type="ECO:0000313" key="15">
    <source>
        <dbReference type="Proteomes" id="UP001314263"/>
    </source>
</evidence>
<dbReference type="GO" id="GO:0006508">
    <property type="term" value="P:proteolysis"/>
    <property type="evidence" value="ECO:0007669"/>
    <property type="project" value="UniProtKB-KW"/>
</dbReference>
<gene>
    <name evidence="14" type="ORF">CVIRNUC_004851</name>
</gene>
<evidence type="ECO:0000256" key="4">
    <source>
        <dbReference type="ARBA" id="ARBA00022750"/>
    </source>
</evidence>
<evidence type="ECO:0000256" key="5">
    <source>
        <dbReference type="ARBA" id="ARBA00022801"/>
    </source>
</evidence>
<accession>A0AAV1I3G7</accession>
<evidence type="ECO:0000313" key="14">
    <source>
        <dbReference type="EMBL" id="CAK0779783.1"/>
    </source>
</evidence>
<dbReference type="InterPro" id="IPR033121">
    <property type="entry name" value="PEPTIDASE_A1"/>
</dbReference>
<keyword evidence="15" id="KW-1185">Reference proteome</keyword>
<dbReference type="GO" id="GO:0006629">
    <property type="term" value="P:lipid metabolic process"/>
    <property type="evidence" value="ECO:0007669"/>
    <property type="project" value="InterPro"/>
</dbReference>
<feature type="chain" id="PRO_5043931465" evidence="11">
    <location>
        <begin position="20"/>
        <end position="504"/>
    </location>
</feature>
<dbReference type="Gene3D" id="2.40.70.10">
    <property type="entry name" value="Acid Proteases"/>
    <property type="match status" value="2"/>
</dbReference>
<feature type="domain" description="Peptidase A1" evidence="13">
    <location>
        <begin position="79"/>
        <end position="500"/>
    </location>
</feature>
<keyword evidence="7" id="KW-0325">Glycoprotein</keyword>
<evidence type="ECO:0000256" key="6">
    <source>
        <dbReference type="ARBA" id="ARBA00023157"/>
    </source>
</evidence>
<dbReference type="FunFam" id="2.40.70.10:FF:000044">
    <property type="entry name" value="Lysosomal aspartic protease"/>
    <property type="match status" value="1"/>
</dbReference>
<feature type="active site" evidence="8">
    <location>
        <position position="97"/>
    </location>
</feature>
<dbReference type="Proteomes" id="UP001314263">
    <property type="component" value="Unassembled WGS sequence"/>
</dbReference>
<evidence type="ECO:0000256" key="10">
    <source>
        <dbReference type="RuleBase" id="RU000454"/>
    </source>
</evidence>
<evidence type="ECO:0000256" key="11">
    <source>
        <dbReference type="SAM" id="SignalP"/>
    </source>
</evidence>
<evidence type="ECO:0000256" key="3">
    <source>
        <dbReference type="ARBA" id="ARBA00022729"/>
    </source>
</evidence>
<evidence type="ECO:0000259" key="13">
    <source>
        <dbReference type="PROSITE" id="PS51767"/>
    </source>
</evidence>
<feature type="domain" description="Saposin B-type" evidence="12">
    <location>
        <begin position="310"/>
        <end position="349"/>
    </location>
</feature>
<dbReference type="InterPro" id="IPR001969">
    <property type="entry name" value="Aspartic_peptidase_AS"/>
</dbReference>
<feature type="active site" evidence="8">
    <location>
        <position position="285"/>
    </location>
</feature>
<dbReference type="Pfam" id="PF00026">
    <property type="entry name" value="Asp"/>
    <property type="match status" value="1"/>
</dbReference>
<dbReference type="PANTHER" id="PTHR47966">
    <property type="entry name" value="BETA-SITE APP-CLEAVING ENZYME, ISOFORM A-RELATED"/>
    <property type="match status" value="1"/>
</dbReference>
<name>A0AAV1I3G7_9CHLO</name>
<dbReference type="InterPro" id="IPR011001">
    <property type="entry name" value="Saposin-like"/>
</dbReference>
<comment type="similarity">
    <text evidence="1 10">Belongs to the peptidase A1 family.</text>
</comment>
<dbReference type="InterPro" id="IPR008139">
    <property type="entry name" value="SaposinB_dom"/>
</dbReference>
<dbReference type="SUPFAM" id="SSF50630">
    <property type="entry name" value="Acid proteases"/>
    <property type="match status" value="1"/>
</dbReference>
<dbReference type="PRINTS" id="PR00792">
    <property type="entry name" value="PEPSIN"/>
</dbReference>
<keyword evidence="5 10" id="KW-0378">Hydrolase</keyword>
<proteinExistence type="inferred from homology"/>
<evidence type="ECO:0000259" key="12">
    <source>
        <dbReference type="PROSITE" id="PS50015"/>
    </source>
</evidence>
<dbReference type="PROSITE" id="PS50015">
    <property type="entry name" value="SAP_B"/>
    <property type="match status" value="2"/>
</dbReference>
<sequence>MKASSVCVGLLACVVAAAAASSEGSPLRVQLHKRTIDIEEVKASKLSIQRYNALQHRNALLGEAEEADIPLLDFLDAQYYGEIGLGTPAQKFTVVFDTGSSNLWVPSSKCGYFDLPCLLHNKYYAAKSQTYKKNGTEFAIQYGSGSLSGFFSKDSLKLGELEVENQTFAEATQEPGLAFVAAKFDGILGLAFPEISIGGATPPFQNMVDQKLVPEPVFSFWLNRNHPSGPGGELVLGGVDPSHYTGEHVWAPVTRRAYWQFDLDAINITGSAPNACKGGCQAIADSGTSLLVGPTEEIAKINAAIGAKGVLPEECRLLVKQYVPEIMKAVVALPEQQVCGAIGLCSSSSMSERPAASRRLLLDQEAGALGDPNPVCQFCEVAVSYVKIALANHQTEEQIITQLDTLCDTLSIFASSQALVECEQIPEMPDVTFTIAGKDFTLTAKDYVLQIDAGGQKQCISGFMGLDLPKPAGPLWILGDVFMGAYHTIFDAGKERVGFADSVA</sequence>
<dbReference type="Pfam" id="PF05184">
    <property type="entry name" value="SapB_1"/>
    <property type="match status" value="1"/>
</dbReference>
<keyword evidence="2 10" id="KW-0645">Protease</keyword>
<dbReference type="SUPFAM" id="SSF47862">
    <property type="entry name" value="Saposin"/>
    <property type="match status" value="1"/>
</dbReference>
<reference evidence="14 15" key="1">
    <citation type="submission" date="2023-10" db="EMBL/GenBank/DDBJ databases">
        <authorList>
            <person name="Maclean D."/>
            <person name="Macfadyen A."/>
        </authorList>
    </citation>
    <scope>NUCLEOTIDE SEQUENCE [LARGE SCALE GENOMIC DNA]</scope>
</reference>
<feature type="domain" description="Saposin B-type" evidence="12">
    <location>
        <begin position="372"/>
        <end position="413"/>
    </location>
</feature>
<dbReference type="PROSITE" id="PS00141">
    <property type="entry name" value="ASP_PROTEASE"/>
    <property type="match status" value="2"/>
</dbReference>
<keyword evidence="4 10" id="KW-0064">Aspartyl protease</keyword>
<dbReference type="InterPro" id="IPR001461">
    <property type="entry name" value="Aspartic_peptidase_A1"/>
</dbReference>
<dbReference type="InterPro" id="IPR007856">
    <property type="entry name" value="SapB_1"/>
</dbReference>
<evidence type="ECO:0000256" key="7">
    <source>
        <dbReference type="ARBA" id="ARBA00023180"/>
    </source>
</evidence>
<dbReference type="Gene3D" id="1.10.225.10">
    <property type="entry name" value="Saposin-like"/>
    <property type="match status" value="1"/>
</dbReference>
<keyword evidence="6 9" id="KW-1015">Disulfide bond</keyword>
<keyword evidence="3 11" id="KW-0732">Signal</keyword>
<dbReference type="EMBL" id="CAUYUE010000006">
    <property type="protein sequence ID" value="CAK0779783.1"/>
    <property type="molecule type" value="Genomic_DNA"/>
</dbReference>
<dbReference type="FunFam" id="2.40.70.10:FF:000009">
    <property type="entry name" value="Aspartic proteinase A1"/>
    <property type="match status" value="1"/>
</dbReference>
<feature type="disulfide bond" evidence="9">
    <location>
        <begin position="110"/>
        <end position="117"/>
    </location>
</feature>
<organism evidence="14 15">
    <name type="scientific">Coccomyxa viridis</name>
    <dbReference type="NCBI Taxonomy" id="1274662"/>
    <lineage>
        <taxon>Eukaryota</taxon>
        <taxon>Viridiplantae</taxon>
        <taxon>Chlorophyta</taxon>
        <taxon>core chlorophytes</taxon>
        <taxon>Trebouxiophyceae</taxon>
        <taxon>Trebouxiophyceae incertae sedis</taxon>
        <taxon>Coccomyxaceae</taxon>
        <taxon>Coccomyxa</taxon>
    </lineage>
</organism>
<dbReference type="InterPro" id="IPR021109">
    <property type="entry name" value="Peptidase_aspartic_dom_sf"/>
</dbReference>
<evidence type="ECO:0000256" key="1">
    <source>
        <dbReference type="ARBA" id="ARBA00007447"/>
    </source>
</evidence>
<dbReference type="PANTHER" id="PTHR47966:SF51">
    <property type="entry name" value="BETA-SITE APP-CLEAVING ENZYME, ISOFORM A-RELATED"/>
    <property type="match status" value="1"/>
</dbReference>
<evidence type="ECO:0000256" key="8">
    <source>
        <dbReference type="PIRSR" id="PIRSR601461-1"/>
    </source>
</evidence>
<feature type="signal peptide" evidence="11">
    <location>
        <begin position="1"/>
        <end position="19"/>
    </location>
</feature>
<dbReference type="PROSITE" id="PS51767">
    <property type="entry name" value="PEPTIDASE_A1"/>
    <property type="match status" value="1"/>
</dbReference>
<evidence type="ECO:0000256" key="9">
    <source>
        <dbReference type="PIRSR" id="PIRSR601461-2"/>
    </source>
</evidence>
<dbReference type="GO" id="GO:0004190">
    <property type="term" value="F:aspartic-type endopeptidase activity"/>
    <property type="evidence" value="ECO:0007669"/>
    <property type="project" value="UniProtKB-KW"/>
</dbReference>
<protein>
    <submittedName>
        <fullName evidence="14">Uncharacterized protein</fullName>
    </submittedName>
</protein>
<comment type="caution">
    <text evidence="14">The sequence shown here is derived from an EMBL/GenBank/DDBJ whole genome shotgun (WGS) entry which is preliminary data.</text>
</comment>